<feature type="compositionally biased region" description="Acidic residues" evidence="1">
    <location>
        <begin position="105"/>
        <end position="135"/>
    </location>
</feature>
<keyword evidence="4" id="KW-1185">Reference proteome</keyword>
<evidence type="ECO:0000256" key="1">
    <source>
        <dbReference type="SAM" id="MobiDB-lite"/>
    </source>
</evidence>
<keyword evidence="2" id="KW-0812">Transmembrane</keyword>
<name>A0ABS6JCL3_9BACI</name>
<sequence>MKQFDDHDSFEQGFEGIKKKVIPTEKEKYDIFHQLNTEMEKRANLDQAEMSGMSAESHTEKTPVRYYVSLGVAAAIIFLLFLPTWLPGFGDDGTADDNNPSVPTQEEDRDDTEPADEEIEGTEPVEEEESSPETMEENLFLDDVTDMDAVSHVILSYSGAGTNDINHYHVHLENPALSDVLQETKQLRVEKAADMEIYQYYNRENYQLQVFHDSYGNTTTEFYFFDNKEIYIRVLRDFQEVDYRVTTDNTHNYFKRVWSIKLEEEERKSAFDGDVAASCGYVDTTSTTYRFGFNLAEGQPSHPILCINPVLEGESEIFAGSTFTGLRERSGFYYHESSADNIEQGLTIMVEENDMPLHSGTREDVLKKTDSYSIYKEDTGAVYDDGYRDIVYVADGVLNDKYHFHIIFFDREDRYTEKEIISIIENQLIHDIMNSRN</sequence>
<evidence type="ECO:0000256" key="2">
    <source>
        <dbReference type="SAM" id="Phobius"/>
    </source>
</evidence>
<evidence type="ECO:0008006" key="5">
    <source>
        <dbReference type="Google" id="ProtNLM"/>
    </source>
</evidence>
<evidence type="ECO:0000313" key="4">
    <source>
        <dbReference type="Proteomes" id="UP000784880"/>
    </source>
</evidence>
<keyword evidence="2" id="KW-0472">Membrane</keyword>
<accession>A0ABS6JCL3</accession>
<dbReference type="EMBL" id="JAHQCS010000038">
    <property type="protein sequence ID" value="MBU9710587.1"/>
    <property type="molecule type" value="Genomic_DNA"/>
</dbReference>
<evidence type="ECO:0000313" key="3">
    <source>
        <dbReference type="EMBL" id="MBU9710587.1"/>
    </source>
</evidence>
<keyword evidence="2" id="KW-1133">Transmembrane helix</keyword>
<comment type="caution">
    <text evidence="3">The sequence shown here is derived from an EMBL/GenBank/DDBJ whole genome shotgun (WGS) entry which is preliminary data.</text>
</comment>
<organism evidence="3 4">
    <name type="scientific">Evansella tamaricis</name>
    <dbReference type="NCBI Taxonomy" id="2069301"/>
    <lineage>
        <taxon>Bacteria</taxon>
        <taxon>Bacillati</taxon>
        <taxon>Bacillota</taxon>
        <taxon>Bacilli</taxon>
        <taxon>Bacillales</taxon>
        <taxon>Bacillaceae</taxon>
        <taxon>Evansella</taxon>
    </lineage>
</organism>
<protein>
    <recommendedName>
        <fullName evidence="5">DUF4367 domain-containing protein</fullName>
    </recommendedName>
</protein>
<feature type="transmembrane region" description="Helical" evidence="2">
    <location>
        <begin position="66"/>
        <end position="86"/>
    </location>
</feature>
<proteinExistence type="predicted"/>
<reference evidence="3 4" key="1">
    <citation type="submission" date="2021-06" db="EMBL/GenBank/DDBJ databases">
        <title>Bacillus sp. RD4P76, an endophyte from a halophyte.</title>
        <authorList>
            <person name="Sun J.-Q."/>
        </authorList>
    </citation>
    <scope>NUCLEOTIDE SEQUENCE [LARGE SCALE GENOMIC DNA]</scope>
    <source>
        <strain evidence="3 4">CGMCC 1.15917</strain>
    </source>
</reference>
<dbReference type="Proteomes" id="UP000784880">
    <property type="component" value="Unassembled WGS sequence"/>
</dbReference>
<feature type="region of interest" description="Disordered" evidence="1">
    <location>
        <begin position="92"/>
        <end position="135"/>
    </location>
</feature>
<gene>
    <name evidence="3" type="ORF">KS419_02370</name>
</gene>
<dbReference type="RefSeq" id="WP_217064479.1">
    <property type="nucleotide sequence ID" value="NZ_JAHQCS010000038.1"/>
</dbReference>